<proteinExistence type="predicted"/>
<protein>
    <recommendedName>
        <fullName evidence="1">Adenylosuccinate lyase C-terminal domain-containing protein</fullName>
    </recommendedName>
</protein>
<dbReference type="InterPro" id="IPR008948">
    <property type="entry name" value="L-Aspartase-like"/>
</dbReference>
<dbReference type="SUPFAM" id="SSF48557">
    <property type="entry name" value="L-aspartase-like"/>
    <property type="match status" value="1"/>
</dbReference>
<dbReference type="GO" id="GO:0003824">
    <property type="term" value="F:catalytic activity"/>
    <property type="evidence" value="ECO:0007669"/>
    <property type="project" value="InterPro"/>
</dbReference>
<gene>
    <name evidence="2" type="ORF">METZ01_LOCUS486222</name>
</gene>
<evidence type="ECO:0000313" key="2">
    <source>
        <dbReference type="EMBL" id="SVE33368.1"/>
    </source>
</evidence>
<dbReference type="InterPro" id="IPR019468">
    <property type="entry name" value="AdenyloSucc_lyase_C"/>
</dbReference>
<feature type="domain" description="Adenylosuccinate lyase C-terminal" evidence="1">
    <location>
        <begin position="1"/>
        <end position="72"/>
    </location>
</feature>
<evidence type="ECO:0000259" key="1">
    <source>
        <dbReference type="SMART" id="SM00998"/>
    </source>
</evidence>
<feature type="non-terminal residue" evidence="2">
    <location>
        <position position="1"/>
    </location>
</feature>
<dbReference type="EMBL" id="UINC01210070">
    <property type="protein sequence ID" value="SVE33368.1"/>
    <property type="molecule type" value="Genomic_DNA"/>
</dbReference>
<name>A0A383CP23_9ZZZZ</name>
<sequence length="74" mass="8699">LLALTQKGLSRQEAYKIIQSAATKSFNTKNRFEDIIEEDTEIKKYLNKTDLEKLLYSENKISHIDDIFREAFET</sequence>
<dbReference type="SMART" id="SM00998">
    <property type="entry name" value="ADSL_C"/>
    <property type="match status" value="1"/>
</dbReference>
<reference evidence="2" key="1">
    <citation type="submission" date="2018-05" db="EMBL/GenBank/DDBJ databases">
        <authorList>
            <person name="Lanie J.A."/>
            <person name="Ng W.-L."/>
            <person name="Kazmierczak K.M."/>
            <person name="Andrzejewski T.M."/>
            <person name="Davidsen T.M."/>
            <person name="Wayne K.J."/>
            <person name="Tettelin H."/>
            <person name="Glass J.I."/>
            <person name="Rusch D."/>
            <person name="Podicherti R."/>
            <person name="Tsui H.-C.T."/>
            <person name="Winkler M.E."/>
        </authorList>
    </citation>
    <scope>NUCLEOTIDE SEQUENCE</scope>
</reference>
<accession>A0A383CP23</accession>
<organism evidence="2">
    <name type="scientific">marine metagenome</name>
    <dbReference type="NCBI Taxonomy" id="408172"/>
    <lineage>
        <taxon>unclassified sequences</taxon>
        <taxon>metagenomes</taxon>
        <taxon>ecological metagenomes</taxon>
    </lineage>
</organism>
<dbReference type="Gene3D" id="1.10.40.30">
    <property type="entry name" value="Fumarase/aspartase (C-terminal domain)"/>
    <property type="match status" value="1"/>
</dbReference>
<dbReference type="Pfam" id="PF10397">
    <property type="entry name" value="ADSL_C"/>
    <property type="match status" value="1"/>
</dbReference>
<dbReference type="AlphaFoldDB" id="A0A383CP23"/>